<keyword evidence="2" id="KW-0808">Transferase</keyword>
<proteinExistence type="predicted"/>
<keyword evidence="2" id="KW-0418">Kinase</keyword>
<dbReference type="STRING" id="2594813.A0A395M6L0"/>
<organism evidence="2 3">
    <name type="scientific">Fusarium flagelliforme</name>
    <dbReference type="NCBI Taxonomy" id="2675880"/>
    <lineage>
        <taxon>Eukaryota</taxon>
        <taxon>Fungi</taxon>
        <taxon>Dikarya</taxon>
        <taxon>Ascomycota</taxon>
        <taxon>Pezizomycotina</taxon>
        <taxon>Sordariomycetes</taxon>
        <taxon>Hypocreomycetidae</taxon>
        <taxon>Hypocreales</taxon>
        <taxon>Nectriaceae</taxon>
        <taxon>Fusarium</taxon>
        <taxon>Fusarium incarnatum-equiseti species complex</taxon>
    </lineage>
</organism>
<dbReference type="InterPro" id="IPR055916">
    <property type="entry name" value="DUF7493"/>
</dbReference>
<protein>
    <submittedName>
        <fullName evidence="2">Sphingosine kinase</fullName>
    </submittedName>
</protein>
<reference evidence="2 3" key="1">
    <citation type="journal article" date="2018" name="PLoS Pathog.">
        <title>Evolution of structural diversity of trichothecenes, a family of toxins produced by plant pathogenic and entomopathogenic fungi.</title>
        <authorList>
            <person name="Proctor R.H."/>
            <person name="McCormick S.P."/>
            <person name="Kim H.S."/>
            <person name="Cardoza R.E."/>
            <person name="Stanley A.M."/>
            <person name="Lindo L."/>
            <person name="Kelly A."/>
            <person name="Brown D.W."/>
            <person name="Lee T."/>
            <person name="Vaughan M.M."/>
            <person name="Alexander N.J."/>
            <person name="Busman M."/>
            <person name="Gutierrez S."/>
        </authorList>
    </citation>
    <scope>NUCLEOTIDE SEQUENCE [LARGE SCALE GENOMIC DNA]</scope>
    <source>
        <strain evidence="2 3">NRRL 13405</strain>
    </source>
</reference>
<keyword evidence="3" id="KW-1185">Reference proteome</keyword>
<evidence type="ECO:0000259" key="1">
    <source>
        <dbReference type="Pfam" id="PF24321"/>
    </source>
</evidence>
<evidence type="ECO:0000313" key="3">
    <source>
        <dbReference type="Proteomes" id="UP000265631"/>
    </source>
</evidence>
<feature type="non-terminal residue" evidence="2">
    <location>
        <position position="92"/>
    </location>
</feature>
<dbReference type="EMBL" id="PXXK01001004">
    <property type="protein sequence ID" value="RFN40246.1"/>
    <property type="molecule type" value="Genomic_DNA"/>
</dbReference>
<accession>A0A395M6L0</accession>
<sequence>MATDIVTKMDGGVGMQLLLEGKKRLTIGIDSLELNDPVAKKAGRSSCAPLTSTGASKDTVPFYNVLWAEVVDNHITIDYAIHASKKLIKPGK</sequence>
<feature type="domain" description="DUF7493" evidence="1">
    <location>
        <begin position="16"/>
        <end position="90"/>
    </location>
</feature>
<dbReference type="AlphaFoldDB" id="A0A395M6L0"/>
<dbReference type="Proteomes" id="UP000265631">
    <property type="component" value="Unassembled WGS sequence"/>
</dbReference>
<dbReference type="GO" id="GO:0016301">
    <property type="term" value="F:kinase activity"/>
    <property type="evidence" value="ECO:0007669"/>
    <property type="project" value="UniProtKB-KW"/>
</dbReference>
<name>A0A395M6L0_9HYPO</name>
<dbReference type="Pfam" id="PF24321">
    <property type="entry name" value="DUF7493"/>
    <property type="match status" value="1"/>
</dbReference>
<evidence type="ECO:0000313" key="2">
    <source>
        <dbReference type="EMBL" id="RFN40246.1"/>
    </source>
</evidence>
<comment type="caution">
    <text evidence="2">The sequence shown here is derived from an EMBL/GenBank/DDBJ whole genome shotgun (WGS) entry which is preliminary data.</text>
</comment>
<gene>
    <name evidence="2" type="ORF">FIE12Z_13067</name>
</gene>